<dbReference type="InterPro" id="IPR017853">
    <property type="entry name" value="GH"/>
</dbReference>
<evidence type="ECO:0000313" key="3">
    <source>
        <dbReference type="Proteomes" id="UP001205337"/>
    </source>
</evidence>
<gene>
    <name evidence="2" type="ORF">NUH29_13315</name>
</gene>
<dbReference type="RefSeq" id="WP_258799704.1">
    <property type="nucleotide sequence ID" value="NZ_JANTHX010000008.1"/>
</dbReference>
<sequence length="1002" mass="107372">MTTGRRRGVLAIVTAVVLLALSAGVAFVVSDALGIRAEPAQQMTPAEPQAPAVAASVPPPTFTSIDAPDTVRMGAALDELTDAVDSAATTDGTATLAVAITGTADDDTYTLTGTPSALRIEAAGETGAVRGVYDLAAAIRAGTDVAAHLGETVTSKLPFRMVDLGAVGVEADPAEWEAGDNYSHVSGAFENAYLADAPYVDQSALAGDYDEWDAYLRHILALGYTAVAWNGFIEYVDFSTADGGVYPDGDPHIARAAALRAAFTPFWERAAELGVKIYLRTDMLALTPELDSYLEQHFGSDTENPELWKVYTDALDELYADVPAISGVLIRIGEGGSIYAEPGWDYYSALAVRSVTAVRTMLTSFLDAAEASGREVIFRTWSVGIGDVGDMHTDPASYHAVLDGIDSPNLIVSTKYTLGDFYSWLPLNETLETGDQRRIVEFQSRREFEAFGSFPNDLGPEFQWAMQTLLAANPHIEGIWTWTQDGGPWRAGPMTLYLQSGFWQLYELNTMTSVAIARDPDADLAAVDAAWARRYLSDDPATVSAVVAAMADSREAIREGLYIQAFAENRVFAVGLEPPPQMWLFEWDILTGDTATLDTISAIVGADGINEAIAQGDAAVAAAERMRDLVEETDAASWYDGAYEQLTDSLDYEVDVLGLLNSYRAMFLEAGRWHATLDPAAYDAWQQARDEFASAAAAHLDRYQGDVDHPAWNLTAAQLGVEHADRDLAMAWIARVLLALALAWLLIGMLSSRTRLVRRPGAAAARATWISATRPWRAAEASLGLDGLDRILLVVVPGALLVGTRAVQTSFLAPVQFAVTLGAWAVFAAVLLALLRGRSGRVIVATVGGVVVLRCTLTLASLSFTGPGGYWYGFWTDPLLRTTYITVAFALFLWTFVAAGWALAGRLGARRATGIVLTAAGAGLAVPAVIVGAAGLEQALTLWNDQLGLLPWGLARILGITTYLEIPDDTAWWAAAFGLVLGLVGLALALVPRRRARTPLVE</sequence>
<protein>
    <recommendedName>
        <fullName evidence="4">Glycosyl hydrolase family 67 C-terminal domain-containing protein</fullName>
    </recommendedName>
</protein>
<reference evidence="2 3" key="1">
    <citation type="submission" date="2022-08" db="EMBL/GenBank/DDBJ databases">
        <authorList>
            <person name="Li F."/>
        </authorList>
    </citation>
    <scope>NUCLEOTIDE SEQUENCE [LARGE SCALE GENOMIC DNA]</scope>
    <source>
        <strain evidence="2 3">10F1B-8-1</strain>
    </source>
</reference>
<dbReference type="SUPFAM" id="SSF51445">
    <property type="entry name" value="(Trans)glycosidases"/>
    <property type="match status" value="1"/>
</dbReference>
<dbReference type="EMBL" id="JANTHX010000008">
    <property type="protein sequence ID" value="MCS0500527.1"/>
    <property type="molecule type" value="Genomic_DNA"/>
</dbReference>
<feature type="transmembrane region" description="Helical" evidence="1">
    <location>
        <begin position="915"/>
        <end position="936"/>
    </location>
</feature>
<proteinExistence type="predicted"/>
<keyword evidence="1" id="KW-0472">Membrane</keyword>
<feature type="transmembrane region" description="Helical" evidence="1">
    <location>
        <begin position="884"/>
        <end position="903"/>
    </location>
</feature>
<evidence type="ECO:0000313" key="2">
    <source>
        <dbReference type="EMBL" id="MCS0500527.1"/>
    </source>
</evidence>
<accession>A0ABT1ZII6</accession>
<name>A0ABT1ZII6_9MICO</name>
<comment type="caution">
    <text evidence="2">The sequence shown here is derived from an EMBL/GenBank/DDBJ whole genome shotgun (WGS) entry which is preliminary data.</text>
</comment>
<keyword evidence="1" id="KW-0812">Transmembrane</keyword>
<feature type="transmembrane region" description="Helical" evidence="1">
    <location>
        <begin position="791"/>
        <end position="811"/>
    </location>
</feature>
<evidence type="ECO:0000256" key="1">
    <source>
        <dbReference type="SAM" id="Phobius"/>
    </source>
</evidence>
<feature type="transmembrane region" description="Helical" evidence="1">
    <location>
        <begin position="817"/>
        <end position="835"/>
    </location>
</feature>
<feature type="transmembrane region" description="Helical" evidence="1">
    <location>
        <begin position="842"/>
        <end position="864"/>
    </location>
</feature>
<feature type="transmembrane region" description="Helical" evidence="1">
    <location>
        <begin position="971"/>
        <end position="991"/>
    </location>
</feature>
<keyword evidence="3" id="KW-1185">Reference proteome</keyword>
<organism evidence="2 3">
    <name type="scientific">Protaetiibacter mangrovi</name>
    <dbReference type="NCBI Taxonomy" id="2970926"/>
    <lineage>
        <taxon>Bacteria</taxon>
        <taxon>Bacillati</taxon>
        <taxon>Actinomycetota</taxon>
        <taxon>Actinomycetes</taxon>
        <taxon>Micrococcales</taxon>
        <taxon>Microbacteriaceae</taxon>
        <taxon>Protaetiibacter</taxon>
    </lineage>
</organism>
<evidence type="ECO:0008006" key="4">
    <source>
        <dbReference type="Google" id="ProtNLM"/>
    </source>
</evidence>
<feature type="transmembrane region" description="Helical" evidence="1">
    <location>
        <begin position="729"/>
        <end position="750"/>
    </location>
</feature>
<keyword evidence="1" id="KW-1133">Transmembrane helix</keyword>
<dbReference type="Proteomes" id="UP001205337">
    <property type="component" value="Unassembled WGS sequence"/>
</dbReference>